<organism evidence="1 2">
    <name type="scientific">Cardamine amara subsp. amara</name>
    <dbReference type="NCBI Taxonomy" id="228776"/>
    <lineage>
        <taxon>Eukaryota</taxon>
        <taxon>Viridiplantae</taxon>
        <taxon>Streptophyta</taxon>
        <taxon>Embryophyta</taxon>
        <taxon>Tracheophyta</taxon>
        <taxon>Spermatophyta</taxon>
        <taxon>Magnoliopsida</taxon>
        <taxon>eudicotyledons</taxon>
        <taxon>Gunneridae</taxon>
        <taxon>Pentapetalae</taxon>
        <taxon>rosids</taxon>
        <taxon>malvids</taxon>
        <taxon>Brassicales</taxon>
        <taxon>Brassicaceae</taxon>
        <taxon>Cardamineae</taxon>
        <taxon>Cardamine</taxon>
    </lineage>
</organism>
<name>A0ABD1AG79_CARAN</name>
<proteinExistence type="predicted"/>
<dbReference type="Proteomes" id="UP001558713">
    <property type="component" value="Unassembled WGS sequence"/>
</dbReference>
<dbReference type="PANTHER" id="PTHR35317:SF44">
    <property type="entry name" value="RNA-DIRECTED DNA POLYMERASE"/>
    <property type="match status" value="1"/>
</dbReference>
<gene>
    <name evidence="1" type="ORF">V5N11_016427</name>
</gene>
<dbReference type="AlphaFoldDB" id="A0ABD1AG79"/>
<dbReference type="EMBL" id="JBANAX010000525">
    <property type="protein sequence ID" value="KAL1205086.1"/>
    <property type="molecule type" value="Genomic_DNA"/>
</dbReference>
<protein>
    <submittedName>
        <fullName evidence="1">Uncharacterized protein</fullName>
    </submittedName>
</protein>
<reference evidence="1 2" key="1">
    <citation type="submission" date="2024-04" db="EMBL/GenBank/DDBJ databases">
        <title>Genome assembly C_amara_ONT_v2.</title>
        <authorList>
            <person name="Yant L."/>
            <person name="Moore C."/>
            <person name="Slenker M."/>
        </authorList>
    </citation>
    <scope>NUCLEOTIDE SEQUENCE [LARGE SCALE GENOMIC DNA]</scope>
    <source>
        <tissue evidence="1">Leaf</tissue>
    </source>
</reference>
<accession>A0ABD1AG79</accession>
<evidence type="ECO:0000313" key="1">
    <source>
        <dbReference type="EMBL" id="KAL1205086.1"/>
    </source>
</evidence>
<dbReference type="PANTHER" id="PTHR35317">
    <property type="entry name" value="OS04G0629600 PROTEIN"/>
    <property type="match status" value="1"/>
</dbReference>
<sequence length="191" mass="21967">MRIKVMLRLYDVWETINPGSTDPKKNNVVTTLLFQSIPEALILQVGEQTAAKDICEAIKSRYLGADRVREARLQTLMVEFDRLKMEDTNSVDDFAGKMSDIAYKSEPLGQTIEEPKLVKKFLKGLHRSKYIHFVASLEQVLHLNETGFEDIVERIKAYEERVGEETQREDHGKLMFVNNNQQNRGGYGGFR</sequence>
<evidence type="ECO:0000313" key="2">
    <source>
        <dbReference type="Proteomes" id="UP001558713"/>
    </source>
</evidence>
<comment type="caution">
    <text evidence="1">The sequence shown here is derived from an EMBL/GenBank/DDBJ whole genome shotgun (WGS) entry which is preliminary data.</text>
</comment>
<dbReference type="Pfam" id="PF14223">
    <property type="entry name" value="Retrotran_gag_2"/>
    <property type="match status" value="1"/>
</dbReference>
<keyword evidence="2" id="KW-1185">Reference proteome</keyword>